<evidence type="ECO:0000256" key="9">
    <source>
        <dbReference type="ARBA" id="ARBA00048679"/>
    </source>
</evidence>
<feature type="compositionally biased region" description="Polar residues" evidence="12">
    <location>
        <begin position="132"/>
        <end position="141"/>
    </location>
</feature>
<comment type="similarity">
    <text evidence="1">Belongs to the protein kinase superfamily. TKL Ser/Thr protein kinase family. Pelle subfamily.</text>
</comment>
<dbReference type="InterPro" id="IPR008271">
    <property type="entry name" value="Ser/Thr_kinase_AS"/>
</dbReference>
<reference evidence="14" key="1">
    <citation type="journal article" date="2013" name="Genetics">
        <title>The draft genome and transcriptome of Panagrellus redivivus are shaped by the harsh demands of a free-living lifestyle.</title>
        <authorList>
            <person name="Srinivasan J."/>
            <person name="Dillman A.R."/>
            <person name="Macchietto M.G."/>
            <person name="Heikkinen L."/>
            <person name="Lakso M."/>
            <person name="Fracchia K.M."/>
            <person name="Antoshechkin I."/>
            <person name="Mortazavi A."/>
            <person name="Wong G."/>
            <person name="Sternberg P.W."/>
        </authorList>
    </citation>
    <scope>NUCLEOTIDE SEQUENCE [LARGE SCALE GENOMIC DNA]</scope>
    <source>
        <strain evidence="14">MT8872</strain>
    </source>
</reference>
<dbReference type="Gene3D" id="3.30.200.20">
    <property type="entry name" value="Phosphorylase Kinase, domain 1"/>
    <property type="match status" value="1"/>
</dbReference>
<evidence type="ECO:0000256" key="2">
    <source>
        <dbReference type="ARBA" id="ARBA00012513"/>
    </source>
</evidence>
<dbReference type="Proteomes" id="UP000492821">
    <property type="component" value="Unassembled WGS sequence"/>
</dbReference>
<evidence type="ECO:0000256" key="8">
    <source>
        <dbReference type="ARBA" id="ARBA00047899"/>
    </source>
</evidence>
<sequence length="485" mass="54158">MTKASFTYIFELPAKEIYDLSGILDSGGTWQDVALAMPGIADIDIDACRRSRDTSPTALLLRIWGSKGYTISDLYKVFARLKMVICMQIIRKYVSTPLHRLETDCLTLPDVPRSTLSESNSIHRQPTEHHTQPPSVNSVYSKKSDTSWASLAAVDSESSSQSSSVSTGLQNTLSVRYEEVLVATDNFSDKFILGKGGYGVVYKGEWKHMMVAVKRIQAKKDAGSAHEKERLRQSLQELRTLAKFRHDNILSLYGYSLDGPEPCLIYQFMANGSLEDRLLCRKSTPPLTWLTRFRIAQGVSCGLHFLHSINTAPLIHGDVKSANILLDKHMEPKLGDFGLCRDGQQEFGIDEKSPLIASHIKGTLAYLPPEFISSKILTTKLDVYSFGIMMLEIFSGLRAYSDSREPHALVDYVRKLVQATAKDAGTTILEALADKKMEPREYTDAEFEAVLDIGLRCAHKDRLARPSFSDIVMKLNNIAKHAVWG</sequence>
<dbReference type="WBParaSite" id="Pan_g7292.t1">
    <property type="protein sequence ID" value="Pan_g7292.t1"/>
    <property type="gene ID" value="Pan_g7292"/>
</dbReference>
<evidence type="ECO:0000259" key="13">
    <source>
        <dbReference type="PROSITE" id="PS50011"/>
    </source>
</evidence>
<keyword evidence="7 10" id="KW-0067">ATP-binding</keyword>
<feature type="region of interest" description="Disordered" evidence="12">
    <location>
        <begin position="116"/>
        <end position="141"/>
    </location>
</feature>
<evidence type="ECO:0000256" key="1">
    <source>
        <dbReference type="ARBA" id="ARBA00008718"/>
    </source>
</evidence>
<proteinExistence type="inferred from homology"/>
<evidence type="ECO:0000256" key="11">
    <source>
        <dbReference type="RuleBase" id="RU000304"/>
    </source>
</evidence>
<organism evidence="14 15">
    <name type="scientific">Panagrellus redivivus</name>
    <name type="common">Microworm</name>
    <dbReference type="NCBI Taxonomy" id="6233"/>
    <lineage>
        <taxon>Eukaryota</taxon>
        <taxon>Metazoa</taxon>
        <taxon>Ecdysozoa</taxon>
        <taxon>Nematoda</taxon>
        <taxon>Chromadorea</taxon>
        <taxon>Rhabditida</taxon>
        <taxon>Tylenchina</taxon>
        <taxon>Panagrolaimomorpha</taxon>
        <taxon>Panagrolaimoidea</taxon>
        <taxon>Panagrolaimidae</taxon>
        <taxon>Panagrellus</taxon>
    </lineage>
</organism>
<dbReference type="InterPro" id="IPR000719">
    <property type="entry name" value="Prot_kinase_dom"/>
</dbReference>
<keyword evidence="14" id="KW-1185">Reference proteome</keyword>
<dbReference type="CDD" id="cd14066">
    <property type="entry name" value="STKc_IRAK"/>
    <property type="match status" value="1"/>
</dbReference>
<evidence type="ECO:0000256" key="10">
    <source>
        <dbReference type="PROSITE-ProRule" id="PRU10141"/>
    </source>
</evidence>
<feature type="binding site" evidence="10">
    <location>
        <position position="214"/>
    </location>
    <ligand>
        <name>ATP</name>
        <dbReference type="ChEBI" id="CHEBI:30616"/>
    </ligand>
</feature>
<comment type="catalytic activity">
    <reaction evidence="9">
        <text>L-seryl-[protein] + ATP = O-phospho-L-seryl-[protein] + ADP + H(+)</text>
        <dbReference type="Rhea" id="RHEA:17989"/>
        <dbReference type="Rhea" id="RHEA-COMP:9863"/>
        <dbReference type="Rhea" id="RHEA-COMP:11604"/>
        <dbReference type="ChEBI" id="CHEBI:15378"/>
        <dbReference type="ChEBI" id="CHEBI:29999"/>
        <dbReference type="ChEBI" id="CHEBI:30616"/>
        <dbReference type="ChEBI" id="CHEBI:83421"/>
        <dbReference type="ChEBI" id="CHEBI:456216"/>
        <dbReference type="EC" id="2.7.11.1"/>
    </reaction>
</comment>
<feature type="domain" description="Protein kinase" evidence="13">
    <location>
        <begin position="187"/>
        <end position="484"/>
    </location>
</feature>
<dbReference type="SUPFAM" id="SSF56112">
    <property type="entry name" value="Protein kinase-like (PK-like)"/>
    <property type="match status" value="1"/>
</dbReference>
<dbReference type="InterPro" id="IPR017441">
    <property type="entry name" value="Protein_kinase_ATP_BS"/>
</dbReference>
<dbReference type="GO" id="GO:0005524">
    <property type="term" value="F:ATP binding"/>
    <property type="evidence" value="ECO:0007669"/>
    <property type="project" value="UniProtKB-UniRule"/>
</dbReference>
<evidence type="ECO:0000256" key="12">
    <source>
        <dbReference type="SAM" id="MobiDB-lite"/>
    </source>
</evidence>
<dbReference type="FunFam" id="1.10.510.10:FF:000754">
    <property type="entry name" value="Interleukin-1 receptor-associated kinase"/>
    <property type="match status" value="1"/>
</dbReference>
<dbReference type="Gene3D" id="1.10.510.10">
    <property type="entry name" value="Transferase(Phosphotransferase) domain 1"/>
    <property type="match status" value="1"/>
</dbReference>
<dbReference type="PANTHER" id="PTHR48006:SF102">
    <property type="entry name" value="LEUCINE-RICH REPEAT-CONTAINING PROTEIN DDB_G0281931-RELATED"/>
    <property type="match status" value="1"/>
</dbReference>
<protein>
    <recommendedName>
        <fullName evidence="2">non-specific serine/threonine protein kinase</fullName>
        <ecNumber evidence="2">2.7.11.1</ecNumber>
    </recommendedName>
</protein>
<accession>A0A7E5A121</accession>
<dbReference type="SMART" id="SM00220">
    <property type="entry name" value="S_TKc"/>
    <property type="match status" value="1"/>
</dbReference>
<dbReference type="InterPro" id="IPR011029">
    <property type="entry name" value="DEATH-like_dom_sf"/>
</dbReference>
<evidence type="ECO:0000313" key="15">
    <source>
        <dbReference type="WBParaSite" id="Pan_g7292.t1"/>
    </source>
</evidence>
<evidence type="ECO:0000313" key="14">
    <source>
        <dbReference type="Proteomes" id="UP000492821"/>
    </source>
</evidence>
<dbReference type="GO" id="GO:0045087">
    <property type="term" value="P:innate immune response"/>
    <property type="evidence" value="ECO:0007669"/>
    <property type="project" value="UniProtKB-ARBA"/>
</dbReference>
<dbReference type="Pfam" id="PF00531">
    <property type="entry name" value="Death"/>
    <property type="match status" value="1"/>
</dbReference>
<dbReference type="PANTHER" id="PTHR48006">
    <property type="entry name" value="LEUCINE-RICH REPEAT-CONTAINING PROTEIN DDB_G0281931-RELATED"/>
    <property type="match status" value="1"/>
</dbReference>
<dbReference type="Gene3D" id="1.10.533.10">
    <property type="entry name" value="Death Domain, Fas"/>
    <property type="match status" value="1"/>
</dbReference>
<keyword evidence="4" id="KW-0808">Transferase</keyword>
<evidence type="ECO:0000256" key="4">
    <source>
        <dbReference type="ARBA" id="ARBA00022679"/>
    </source>
</evidence>
<dbReference type="GO" id="GO:0009893">
    <property type="term" value="P:positive regulation of metabolic process"/>
    <property type="evidence" value="ECO:0007669"/>
    <property type="project" value="UniProtKB-ARBA"/>
</dbReference>
<dbReference type="InterPro" id="IPR000488">
    <property type="entry name" value="Death_dom"/>
</dbReference>
<dbReference type="InterPro" id="IPR051824">
    <property type="entry name" value="LRR_Rcpt-Like_S/T_Kinase"/>
</dbReference>
<keyword evidence="3 11" id="KW-0723">Serine/threonine-protein kinase</keyword>
<dbReference type="GO" id="GO:1902533">
    <property type="term" value="P:positive regulation of intracellular signal transduction"/>
    <property type="evidence" value="ECO:0007669"/>
    <property type="project" value="UniProtKB-ARBA"/>
</dbReference>
<evidence type="ECO:0000256" key="6">
    <source>
        <dbReference type="ARBA" id="ARBA00022777"/>
    </source>
</evidence>
<dbReference type="Pfam" id="PF07714">
    <property type="entry name" value="PK_Tyr_Ser-Thr"/>
    <property type="match status" value="1"/>
</dbReference>
<dbReference type="GO" id="GO:0004674">
    <property type="term" value="F:protein serine/threonine kinase activity"/>
    <property type="evidence" value="ECO:0007669"/>
    <property type="project" value="UniProtKB-KW"/>
</dbReference>
<dbReference type="GO" id="GO:0031349">
    <property type="term" value="P:positive regulation of defense response"/>
    <property type="evidence" value="ECO:0007669"/>
    <property type="project" value="UniProtKB-ARBA"/>
</dbReference>
<evidence type="ECO:0000256" key="7">
    <source>
        <dbReference type="ARBA" id="ARBA00022840"/>
    </source>
</evidence>
<name>A0A7E5A121_PANRE</name>
<dbReference type="GO" id="GO:0007165">
    <property type="term" value="P:signal transduction"/>
    <property type="evidence" value="ECO:0007669"/>
    <property type="project" value="InterPro"/>
</dbReference>
<evidence type="ECO:0000256" key="3">
    <source>
        <dbReference type="ARBA" id="ARBA00022527"/>
    </source>
</evidence>
<keyword evidence="5 10" id="KW-0547">Nucleotide-binding</keyword>
<dbReference type="SUPFAM" id="SSF47986">
    <property type="entry name" value="DEATH domain"/>
    <property type="match status" value="1"/>
</dbReference>
<dbReference type="PROSITE" id="PS50011">
    <property type="entry name" value="PROTEIN_KINASE_DOM"/>
    <property type="match status" value="1"/>
</dbReference>
<dbReference type="AlphaFoldDB" id="A0A7E5A121"/>
<dbReference type="InterPro" id="IPR011009">
    <property type="entry name" value="Kinase-like_dom_sf"/>
</dbReference>
<dbReference type="InterPro" id="IPR001245">
    <property type="entry name" value="Ser-Thr/Tyr_kinase_cat_dom"/>
</dbReference>
<comment type="catalytic activity">
    <reaction evidence="8">
        <text>L-threonyl-[protein] + ATP = O-phospho-L-threonyl-[protein] + ADP + H(+)</text>
        <dbReference type="Rhea" id="RHEA:46608"/>
        <dbReference type="Rhea" id="RHEA-COMP:11060"/>
        <dbReference type="Rhea" id="RHEA-COMP:11605"/>
        <dbReference type="ChEBI" id="CHEBI:15378"/>
        <dbReference type="ChEBI" id="CHEBI:30013"/>
        <dbReference type="ChEBI" id="CHEBI:30616"/>
        <dbReference type="ChEBI" id="CHEBI:61977"/>
        <dbReference type="ChEBI" id="CHEBI:456216"/>
        <dbReference type="EC" id="2.7.11.1"/>
    </reaction>
</comment>
<reference evidence="15" key="2">
    <citation type="submission" date="2020-10" db="UniProtKB">
        <authorList>
            <consortium name="WormBaseParasite"/>
        </authorList>
    </citation>
    <scope>IDENTIFICATION</scope>
</reference>
<dbReference type="PROSITE" id="PS00108">
    <property type="entry name" value="PROTEIN_KINASE_ST"/>
    <property type="match status" value="1"/>
</dbReference>
<evidence type="ECO:0000256" key="5">
    <source>
        <dbReference type="ARBA" id="ARBA00022741"/>
    </source>
</evidence>
<dbReference type="PROSITE" id="PS00107">
    <property type="entry name" value="PROTEIN_KINASE_ATP"/>
    <property type="match status" value="1"/>
</dbReference>
<keyword evidence="6" id="KW-0418">Kinase</keyword>
<dbReference type="EC" id="2.7.11.1" evidence="2"/>